<evidence type="ECO:0000256" key="3">
    <source>
        <dbReference type="ARBA" id="ARBA00023163"/>
    </source>
</evidence>
<dbReference type="Gene3D" id="3.30.450.40">
    <property type="match status" value="1"/>
</dbReference>
<gene>
    <name evidence="6" type="ORF">SAMN04489712_1406</name>
</gene>
<evidence type="ECO:0000313" key="7">
    <source>
        <dbReference type="Proteomes" id="UP000236723"/>
    </source>
</evidence>
<dbReference type="Gene3D" id="1.10.10.10">
    <property type="entry name" value="Winged helix-like DNA-binding domain superfamily/Winged helix DNA-binding domain"/>
    <property type="match status" value="1"/>
</dbReference>
<evidence type="ECO:0000259" key="5">
    <source>
        <dbReference type="PROSITE" id="PS51078"/>
    </source>
</evidence>
<dbReference type="GO" id="GO:0003700">
    <property type="term" value="F:DNA-binding transcription factor activity"/>
    <property type="evidence" value="ECO:0007669"/>
    <property type="project" value="TreeGrafter"/>
</dbReference>
<accession>A0A1H6E768</accession>
<dbReference type="InterPro" id="IPR036388">
    <property type="entry name" value="WH-like_DNA-bd_sf"/>
</dbReference>
<dbReference type="AlphaFoldDB" id="A0A1H6E768"/>
<evidence type="ECO:0000259" key="4">
    <source>
        <dbReference type="PROSITE" id="PS51077"/>
    </source>
</evidence>
<dbReference type="PANTHER" id="PTHR30136:SF24">
    <property type="entry name" value="HTH-TYPE TRANSCRIPTIONAL REPRESSOR ALLR"/>
    <property type="match status" value="1"/>
</dbReference>
<keyword evidence="2 6" id="KW-0238">DNA-binding</keyword>
<dbReference type="InterPro" id="IPR029016">
    <property type="entry name" value="GAF-like_dom_sf"/>
</dbReference>
<dbReference type="EMBL" id="FNVO01000040">
    <property type="protein sequence ID" value="SEG93658.1"/>
    <property type="molecule type" value="Genomic_DNA"/>
</dbReference>
<feature type="domain" description="HTH iclR-type" evidence="4">
    <location>
        <begin position="9"/>
        <end position="68"/>
    </location>
</feature>
<dbReference type="Pfam" id="PF09339">
    <property type="entry name" value="HTH_IclR"/>
    <property type="match status" value="1"/>
</dbReference>
<keyword evidence="1" id="KW-0805">Transcription regulation</keyword>
<dbReference type="InterPro" id="IPR050707">
    <property type="entry name" value="HTH_MetabolicPath_Reg"/>
</dbReference>
<dbReference type="GO" id="GO:0045892">
    <property type="term" value="P:negative regulation of DNA-templated transcription"/>
    <property type="evidence" value="ECO:0007669"/>
    <property type="project" value="TreeGrafter"/>
</dbReference>
<feature type="domain" description="IclR-ED" evidence="5">
    <location>
        <begin position="69"/>
        <end position="247"/>
    </location>
</feature>
<name>A0A1H6E768_9ACTN</name>
<dbReference type="RefSeq" id="WP_160147239.1">
    <property type="nucleotide sequence ID" value="NZ_FNVO01000040.1"/>
</dbReference>
<dbReference type="PANTHER" id="PTHR30136">
    <property type="entry name" value="HELIX-TURN-HELIX TRANSCRIPTIONAL REGULATOR, ICLR FAMILY"/>
    <property type="match status" value="1"/>
</dbReference>
<dbReference type="Pfam" id="PF01614">
    <property type="entry name" value="IclR_C"/>
    <property type="match status" value="1"/>
</dbReference>
<reference evidence="7" key="1">
    <citation type="submission" date="2016-10" db="EMBL/GenBank/DDBJ databases">
        <authorList>
            <person name="Varghese N."/>
            <person name="Submissions S."/>
        </authorList>
    </citation>
    <scope>NUCLEOTIDE SEQUENCE [LARGE SCALE GENOMIC DNA]</scope>
    <source>
        <strain evidence="7">DSM 43163</strain>
    </source>
</reference>
<dbReference type="InterPro" id="IPR014757">
    <property type="entry name" value="Tscrpt_reg_IclR_C"/>
</dbReference>
<protein>
    <submittedName>
        <fullName evidence="6">DNA-binding transcriptional regulator, IclR family</fullName>
    </submittedName>
</protein>
<keyword evidence="3" id="KW-0804">Transcription</keyword>
<dbReference type="Proteomes" id="UP000236723">
    <property type="component" value="Unassembled WGS sequence"/>
</dbReference>
<dbReference type="SUPFAM" id="SSF46785">
    <property type="entry name" value="Winged helix' DNA-binding domain"/>
    <property type="match status" value="1"/>
</dbReference>
<dbReference type="PROSITE" id="PS51077">
    <property type="entry name" value="HTH_ICLR"/>
    <property type="match status" value="1"/>
</dbReference>
<dbReference type="OrthoDB" id="60629at2"/>
<dbReference type="InterPro" id="IPR005471">
    <property type="entry name" value="Tscrpt_reg_IclR_N"/>
</dbReference>
<dbReference type="SMART" id="SM00346">
    <property type="entry name" value="HTH_ICLR"/>
    <property type="match status" value="1"/>
</dbReference>
<dbReference type="GO" id="GO:0003677">
    <property type="term" value="F:DNA binding"/>
    <property type="evidence" value="ECO:0007669"/>
    <property type="project" value="UniProtKB-KW"/>
</dbReference>
<evidence type="ECO:0000256" key="2">
    <source>
        <dbReference type="ARBA" id="ARBA00023125"/>
    </source>
</evidence>
<organism evidence="6 7">
    <name type="scientific">Thermomonospora echinospora</name>
    <dbReference type="NCBI Taxonomy" id="1992"/>
    <lineage>
        <taxon>Bacteria</taxon>
        <taxon>Bacillati</taxon>
        <taxon>Actinomycetota</taxon>
        <taxon>Actinomycetes</taxon>
        <taxon>Streptosporangiales</taxon>
        <taxon>Thermomonosporaceae</taxon>
        <taxon>Thermomonospora</taxon>
    </lineage>
</organism>
<keyword evidence="7" id="KW-1185">Reference proteome</keyword>
<dbReference type="SUPFAM" id="SSF55781">
    <property type="entry name" value="GAF domain-like"/>
    <property type="match status" value="1"/>
</dbReference>
<evidence type="ECO:0000256" key="1">
    <source>
        <dbReference type="ARBA" id="ARBA00023015"/>
    </source>
</evidence>
<dbReference type="PROSITE" id="PS51078">
    <property type="entry name" value="ICLR_ED"/>
    <property type="match status" value="1"/>
</dbReference>
<dbReference type="InterPro" id="IPR036390">
    <property type="entry name" value="WH_DNA-bd_sf"/>
</dbReference>
<evidence type="ECO:0000313" key="6">
    <source>
        <dbReference type="EMBL" id="SEG93658.1"/>
    </source>
</evidence>
<proteinExistence type="predicted"/>
<sequence length="283" mass="30625">MKKGDVAPASMIDRVVRVLDAFDGSAHLSLSQVVRRTGLPRSSVHRILDRLVAVRWLTREGNDYRLGIRMLELGSLVLQQNRLRDAAIPFMHQLATSSRTVVHLAVLDGTEIVYLEKIGGPPGADLPSRMGGRAPAYCTGVGKALLAYAGDEAVQKVIDGGLQARTRFTITNRGRLLSELQQVRERGAAFDREEAVRGIGCVAAAVRGPGAAVAALSVCGPIGQMNFTQLTPAVQQAAQRVWRAANARSSRNRLRGSEESRGGGWPPGALDAWATWPRLTDWF</sequence>